<keyword evidence="2" id="KW-1133">Transmembrane helix</keyword>
<feature type="compositionally biased region" description="Polar residues" evidence="1">
    <location>
        <begin position="90"/>
        <end position="101"/>
    </location>
</feature>
<dbReference type="Pfam" id="PF14257">
    <property type="entry name" value="DUF4349"/>
    <property type="match status" value="1"/>
</dbReference>
<evidence type="ECO:0000259" key="3">
    <source>
        <dbReference type="Pfam" id="PF14257"/>
    </source>
</evidence>
<organism evidence="4">
    <name type="scientific">freshwater metagenome</name>
    <dbReference type="NCBI Taxonomy" id="449393"/>
    <lineage>
        <taxon>unclassified sequences</taxon>
        <taxon>metagenomes</taxon>
        <taxon>ecological metagenomes</taxon>
    </lineage>
</organism>
<protein>
    <submittedName>
        <fullName evidence="4">Unannotated protein</fullName>
    </submittedName>
</protein>
<dbReference type="AlphaFoldDB" id="A0A6J6SIW4"/>
<accession>A0A6J6SIW4</accession>
<proteinExistence type="predicted"/>
<sequence>MTRTPRALGASVPPRAAALLAALLLGLTACASDSGGGDTAASEEALVDSGLVEGEVPAAADGRGLAYDVEAQDSDAGGSTSGSTGRTGVRQGQASTTLREPSVISTGTVSLRADDVAEARFEVQKVVDRLGGQVTDSETSTDEEGAVRDARLVLRVPSDDFTEAMDELEGLADLEASSTSSEDVTTQVVDTEVRIRIQRESIARIEALLARAGTIQAVVSVERELSRREADLNSLLQQQAYLADRTSLSTITVHLQRHAEDGGPDEDDGSGFLAGLEKGWDGFTAVAVGLATVTGAVLPFAAAALLVGVPGWLLLRAAARRRRTPVTAAPATAAPAGPTEG</sequence>
<dbReference type="PROSITE" id="PS51257">
    <property type="entry name" value="PROKAR_LIPOPROTEIN"/>
    <property type="match status" value="1"/>
</dbReference>
<feature type="region of interest" description="Disordered" evidence="1">
    <location>
        <begin position="72"/>
        <end position="101"/>
    </location>
</feature>
<evidence type="ECO:0000256" key="1">
    <source>
        <dbReference type="SAM" id="MobiDB-lite"/>
    </source>
</evidence>
<keyword evidence="2" id="KW-0472">Membrane</keyword>
<feature type="domain" description="DUF4349" evidence="3">
    <location>
        <begin position="102"/>
        <end position="311"/>
    </location>
</feature>
<reference evidence="4" key="1">
    <citation type="submission" date="2020-05" db="EMBL/GenBank/DDBJ databases">
        <authorList>
            <person name="Chiriac C."/>
            <person name="Salcher M."/>
            <person name="Ghai R."/>
            <person name="Kavagutti S V."/>
        </authorList>
    </citation>
    <scope>NUCLEOTIDE SEQUENCE</scope>
</reference>
<dbReference type="EMBL" id="CAEZYQ010000004">
    <property type="protein sequence ID" value="CAB4734782.1"/>
    <property type="molecule type" value="Genomic_DNA"/>
</dbReference>
<dbReference type="InterPro" id="IPR025645">
    <property type="entry name" value="DUF4349"/>
</dbReference>
<feature type="compositionally biased region" description="Low complexity" evidence="1">
    <location>
        <begin position="77"/>
        <end position="88"/>
    </location>
</feature>
<evidence type="ECO:0000313" key="4">
    <source>
        <dbReference type="EMBL" id="CAB4734782.1"/>
    </source>
</evidence>
<evidence type="ECO:0000256" key="2">
    <source>
        <dbReference type="SAM" id="Phobius"/>
    </source>
</evidence>
<name>A0A6J6SIW4_9ZZZZ</name>
<feature type="transmembrane region" description="Helical" evidence="2">
    <location>
        <begin position="296"/>
        <end position="315"/>
    </location>
</feature>
<keyword evidence="2" id="KW-0812">Transmembrane</keyword>
<gene>
    <name evidence="4" type="ORF">UFOPK2761_00793</name>
</gene>